<comment type="function">
    <text evidence="8">Ligand for members of the frizzled family of seven transmembrane receptors.</text>
</comment>
<dbReference type="GO" id="GO:0005576">
    <property type="term" value="C:extracellular region"/>
    <property type="evidence" value="ECO:0007669"/>
    <property type="project" value="InterPro"/>
</dbReference>
<evidence type="ECO:0000256" key="5">
    <source>
        <dbReference type="ARBA" id="ARBA00022530"/>
    </source>
</evidence>
<evidence type="ECO:0000256" key="2">
    <source>
        <dbReference type="ARBA" id="ARBA00005683"/>
    </source>
</evidence>
<dbReference type="GO" id="GO:0016055">
    <property type="term" value="P:Wnt signaling pathway"/>
    <property type="evidence" value="ECO:0007669"/>
    <property type="project" value="UniProtKB-KW"/>
</dbReference>
<evidence type="ECO:0000256" key="8">
    <source>
        <dbReference type="RuleBase" id="RU003500"/>
    </source>
</evidence>
<gene>
    <name evidence="9" type="ORF">ANCDUO_11803</name>
</gene>
<keyword evidence="4" id="KW-0964">Secreted</keyword>
<dbReference type="OrthoDB" id="5945655at2759"/>
<reference evidence="9 10" key="1">
    <citation type="submission" date="2013-12" db="EMBL/GenBank/DDBJ databases">
        <title>Draft genome of the parsitic nematode Ancylostoma duodenale.</title>
        <authorList>
            <person name="Mitreva M."/>
        </authorList>
    </citation>
    <scope>NUCLEOTIDE SEQUENCE [LARGE SCALE GENOMIC DNA]</scope>
    <source>
        <strain evidence="9 10">Zhejiang</strain>
    </source>
</reference>
<organism evidence="9 10">
    <name type="scientific">Ancylostoma duodenale</name>
    <dbReference type="NCBI Taxonomy" id="51022"/>
    <lineage>
        <taxon>Eukaryota</taxon>
        <taxon>Metazoa</taxon>
        <taxon>Ecdysozoa</taxon>
        <taxon>Nematoda</taxon>
        <taxon>Chromadorea</taxon>
        <taxon>Rhabditida</taxon>
        <taxon>Rhabditina</taxon>
        <taxon>Rhabditomorpha</taxon>
        <taxon>Strongyloidea</taxon>
        <taxon>Ancylostomatidae</taxon>
        <taxon>Ancylostomatinae</taxon>
        <taxon>Ancylostoma</taxon>
    </lineage>
</organism>
<evidence type="ECO:0000256" key="4">
    <source>
        <dbReference type="ARBA" id="ARBA00022525"/>
    </source>
</evidence>
<dbReference type="GO" id="GO:0005102">
    <property type="term" value="F:signaling receptor binding"/>
    <property type="evidence" value="ECO:0007669"/>
    <property type="project" value="InterPro"/>
</dbReference>
<keyword evidence="10" id="KW-1185">Reference proteome</keyword>
<sequence length="107" mass="11578">MSPSPDFCDADPARGIFGTKGRECNVTSQGVDGCQLVRVSLSISTQVPAKHLVAAVLQPRLRATRVLRGRPVQLQVPLLLSRRVRAVRTTHREALLSVTSTSTAPLH</sequence>
<name>A0A0C2GAH7_9BILA</name>
<keyword evidence="5" id="KW-0272">Extracellular matrix</keyword>
<comment type="subcellular location">
    <subcellularLocation>
        <location evidence="1 8">Secreted</location>
        <location evidence="1 8">Extracellular space</location>
        <location evidence="1 8">Extracellular matrix</location>
    </subcellularLocation>
</comment>
<protein>
    <recommendedName>
        <fullName evidence="8">Protein Wnt</fullName>
    </recommendedName>
</protein>
<dbReference type="Proteomes" id="UP000054047">
    <property type="component" value="Unassembled WGS sequence"/>
</dbReference>
<dbReference type="EMBL" id="KN733660">
    <property type="protein sequence ID" value="KIH58000.1"/>
    <property type="molecule type" value="Genomic_DNA"/>
</dbReference>
<evidence type="ECO:0000313" key="9">
    <source>
        <dbReference type="EMBL" id="KIH58000.1"/>
    </source>
</evidence>
<evidence type="ECO:0000313" key="10">
    <source>
        <dbReference type="Proteomes" id="UP000054047"/>
    </source>
</evidence>
<evidence type="ECO:0000256" key="3">
    <source>
        <dbReference type="ARBA" id="ARBA00022473"/>
    </source>
</evidence>
<evidence type="ECO:0000256" key="1">
    <source>
        <dbReference type="ARBA" id="ARBA00004498"/>
    </source>
</evidence>
<dbReference type="AlphaFoldDB" id="A0A0C2GAH7"/>
<accession>A0A0C2GAH7</accession>
<keyword evidence="7" id="KW-1015">Disulfide bond</keyword>
<dbReference type="Pfam" id="PF00110">
    <property type="entry name" value="wnt"/>
    <property type="match status" value="1"/>
</dbReference>
<keyword evidence="3 8" id="KW-0217">Developmental protein</keyword>
<evidence type="ECO:0000256" key="6">
    <source>
        <dbReference type="ARBA" id="ARBA00022687"/>
    </source>
</evidence>
<comment type="similarity">
    <text evidence="2 8">Belongs to the Wnt family.</text>
</comment>
<proteinExistence type="inferred from homology"/>
<evidence type="ECO:0000256" key="7">
    <source>
        <dbReference type="ARBA" id="ARBA00023157"/>
    </source>
</evidence>
<dbReference type="InterPro" id="IPR005817">
    <property type="entry name" value="Wnt"/>
</dbReference>
<keyword evidence="6 8" id="KW-0879">Wnt signaling pathway</keyword>